<feature type="region of interest" description="Disordered" evidence="6">
    <location>
        <begin position="130"/>
        <end position="203"/>
    </location>
</feature>
<evidence type="ECO:0000313" key="10">
    <source>
        <dbReference type="RefSeq" id="XP_015947015.1"/>
    </source>
</evidence>
<dbReference type="KEGG" id="adu:107471968"/>
<evidence type="ECO:0000259" key="7">
    <source>
        <dbReference type="PROSITE" id="PS50863"/>
    </source>
</evidence>
<comment type="subcellular location">
    <subcellularLocation>
        <location evidence="1">Nucleus</location>
    </subcellularLocation>
</comment>
<sequence length="318" mass="36686">MTSKPVRFFKVIISQSLQQGILKLPKNFSRKYGASLPKPVFLKPPNGTEWKVDWTMHDAAVVFENGWKEFVTYYSIDHGHVLKFEYNGNSKLGVQICDKSGLEIKYPFNVNQQEKVNIIEISDEEVQAFDEMPQRQNNRRKSPKSQLNQRNGNQSQGTSFLKSTSTSIEKELDGDEEDKSKDSISIKDRKETQTTSKVTSPLAETSGTLKEAEKFTSKNPFFIINVTKKFLDQSRPNVPIDFVKKYLKQKQYAMVRFRNKLWPLKLLPYVTKKESIRLSTGWNLFAKASELQAGDVCIFELINMTNSEFDVHFFRSHS</sequence>
<dbReference type="Pfam" id="PF02362">
    <property type="entry name" value="B3"/>
    <property type="match status" value="2"/>
</dbReference>
<dbReference type="RefSeq" id="XP_052111811.1">
    <property type="nucleotide sequence ID" value="XM_052255851.1"/>
</dbReference>
<dbReference type="GeneID" id="107471968"/>
<dbReference type="Gene3D" id="2.40.330.10">
    <property type="entry name" value="DNA-binding pseudobarrel domain"/>
    <property type="match status" value="2"/>
</dbReference>
<dbReference type="GO" id="GO:0005634">
    <property type="term" value="C:nucleus"/>
    <property type="evidence" value="ECO:0007669"/>
    <property type="project" value="UniProtKB-SubCell"/>
</dbReference>
<evidence type="ECO:0000256" key="2">
    <source>
        <dbReference type="ARBA" id="ARBA00023015"/>
    </source>
</evidence>
<dbReference type="InterPro" id="IPR050655">
    <property type="entry name" value="Plant_B3_domain"/>
</dbReference>
<evidence type="ECO:0000256" key="6">
    <source>
        <dbReference type="SAM" id="MobiDB-lite"/>
    </source>
</evidence>
<keyword evidence="4" id="KW-0804">Transcription</keyword>
<feature type="compositionally biased region" description="Basic and acidic residues" evidence="6">
    <location>
        <begin position="178"/>
        <end position="192"/>
    </location>
</feature>
<feature type="compositionally biased region" description="Polar residues" evidence="6">
    <location>
        <begin position="144"/>
        <end position="167"/>
    </location>
</feature>
<dbReference type="GO" id="GO:0003677">
    <property type="term" value="F:DNA binding"/>
    <property type="evidence" value="ECO:0007669"/>
    <property type="project" value="UniProtKB-KW"/>
</dbReference>
<organism evidence="8 9">
    <name type="scientific">Arachis duranensis</name>
    <name type="common">Wild peanut</name>
    <dbReference type="NCBI Taxonomy" id="130453"/>
    <lineage>
        <taxon>Eukaryota</taxon>
        <taxon>Viridiplantae</taxon>
        <taxon>Streptophyta</taxon>
        <taxon>Embryophyta</taxon>
        <taxon>Tracheophyta</taxon>
        <taxon>Spermatophyta</taxon>
        <taxon>Magnoliopsida</taxon>
        <taxon>eudicotyledons</taxon>
        <taxon>Gunneridae</taxon>
        <taxon>Pentapetalae</taxon>
        <taxon>rosids</taxon>
        <taxon>fabids</taxon>
        <taxon>Fabales</taxon>
        <taxon>Fabaceae</taxon>
        <taxon>Papilionoideae</taxon>
        <taxon>50 kb inversion clade</taxon>
        <taxon>dalbergioids sensu lato</taxon>
        <taxon>Dalbergieae</taxon>
        <taxon>Pterocarpus clade</taxon>
        <taxon>Arachis</taxon>
    </lineage>
</organism>
<reference evidence="8" key="1">
    <citation type="journal article" date="2016" name="Nat. Genet.">
        <title>The genome sequences of Arachis duranensis and Arachis ipaensis, the diploid ancestors of cultivated peanut.</title>
        <authorList>
            <person name="Bertioli D.J."/>
            <person name="Cannon S.B."/>
            <person name="Froenicke L."/>
            <person name="Huang G."/>
            <person name="Farmer A.D."/>
            <person name="Cannon E.K."/>
            <person name="Liu X."/>
            <person name="Gao D."/>
            <person name="Clevenger J."/>
            <person name="Dash S."/>
            <person name="Ren L."/>
            <person name="Moretzsohn M.C."/>
            <person name="Shirasawa K."/>
            <person name="Huang W."/>
            <person name="Vidigal B."/>
            <person name="Abernathy B."/>
            <person name="Chu Y."/>
            <person name="Niederhuth C.E."/>
            <person name="Umale P."/>
            <person name="Araujo A.C."/>
            <person name="Kozik A."/>
            <person name="Kim K.D."/>
            <person name="Burow M.D."/>
            <person name="Varshney R.K."/>
            <person name="Wang X."/>
            <person name="Zhang X."/>
            <person name="Barkley N."/>
            <person name="Guimaraes P.M."/>
            <person name="Isobe S."/>
            <person name="Guo B."/>
            <person name="Liao B."/>
            <person name="Stalker H.T."/>
            <person name="Schmitz R.J."/>
            <person name="Scheffler B.E."/>
            <person name="Leal-Bertioli S.C."/>
            <person name="Xun X."/>
            <person name="Jackson S.A."/>
            <person name="Michelmore R."/>
            <person name="Ozias-Akins P."/>
        </authorList>
    </citation>
    <scope>NUCLEOTIDE SEQUENCE [LARGE SCALE GENOMIC DNA]</scope>
    <source>
        <strain evidence="8">cv. V14167</strain>
    </source>
</reference>
<feature type="domain" description="TF-B3" evidence="7">
    <location>
        <begin position="221"/>
        <end position="317"/>
    </location>
</feature>
<dbReference type="PROSITE" id="PS50863">
    <property type="entry name" value="B3"/>
    <property type="match status" value="2"/>
</dbReference>
<dbReference type="InterPro" id="IPR003340">
    <property type="entry name" value="B3_DNA-bd"/>
</dbReference>
<keyword evidence="5" id="KW-0539">Nucleus</keyword>
<keyword evidence="3" id="KW-0238">DNA-binding</keyword>
<dbReference type="PANTHER" id="PTHR31920">
    <property type="entry name" value="B3 DOMAIN-CONTAINING"/>
    <property type="match status" value="1"/>
</dbReference>
<evidence type="ECO:0000313" key="12">
    <source>
        <dbReference type="RefSeq" id="XP_052111811.1"/>
    </source>
</evidence>
<dbReference type="OrthoDB" id="1688597at2759"/>
<evidence type="ECO:0000256" key="5">
    <source>
        <dbReference type="ARBA" id="ARBA00023242"/>
    </source>
</evidence>
<evidence type="ECO:0000256" key="3">
    <source>
        <dbReference type="ARBA" id="ARBA00023125"/>
    </source>
</evidence>
<protein>
    <submittedName>
        <fullName evidence="9 10">B3 domain-containing transcription factor VRN1 isoform X1</fullName>
    </submittedName>
</protein>
<dbReference type="InterPro" id="IPR015300">
    <property type="entry name" value="DNA-bd_pseudobarrel_sf"/>
</dbReference>
<keyword evidence="2" id="KW-0805">Transcription regulation</keyword>
<feature type="compositionally biased region" description="Polar residues" evidence="6">
    <location>
        <begin position="193"/>
        <end position="203"/>
    </location>
</feature>
<proteinExistence type="predicted"/>
<name>A0A6P4C7Y1_ARADU</name>
<dbReference type="RefSeq" id="XP_015947015.1">
    <property type="nucleotide sequence ID" value="XM_016091529.3"/>
</dbReference>
<dbReference type="CDD" id="cd10017">
    <property type="entry name" value="B3_DNA"/>
    <property type="match status" value="2"/>
</dbReference>
<feature type="domain" description="TF-B3" evidence="7">
    <location>
        <begin position="7"/>
        <end position="100"/>
    </location>
</feature>
<reference evidence="9 10" key="2">
    <citation type="submission" date="2025-04" db="UniProtKB">
        <authorList>
            <consortium name="RefSeq"/>
        </authorList>
    </citation>
    <scope>IDENTIFICATION</scope>
    <source>
        <tissue evidence="9 10">Whole plant</tissue>
    </source>
</reference>
<dbReference type="AlphaFoldDB" id="A0A6P4C7Y1"/>
<keyword evidence="8" id="KW-1185">Reference proteome</keyword>
<dbReference type="RefSeq" id="XP_015947014.1">
    <property type="nucleotide sequence ID" value="XM_016091528.3"/>
</dbReference>
<dbReference type="SUPFAM" id="SSF101936">
    <property type="entry name" value="DNA-binding pseudobarrel domain"/>
    <property type="match status" value="2"/>
</dbReference>
<dbReference type="RefSeq" id="XP_020988169.1">
    <property type="nucleotide sequence ID" value="XM_021132510.2"/>
</dbReference>
<evidence type="ECO:0000256" key="1">
    <source>
        <dbReference type="ARBA" id="ARBA00004123"/>
    </source>
</evidence>
<dbReference type="PANTHER" id="PTHR31920:SF108">
    <property type="entry name" value="B3 DOMAIN-CONTAINING TRANSCRIPTION FACTOR VRN1-LIKE"/>
    <property type="match status" value="1"/>
</dbReference>
<gene>
    <name evidence="9 10 11 12" type="primary">LOC107471968</name>
</gene>
<dbReference type="RefSeq" id="XP_015947015.1">
    <property type="nucleotide sequence ID" value="XM_016091529.2"/>
</dbReference>
<evidence type="ECO:0000313" key="11">
    <source>
        <dbReference type="RefSeq" id="XP_020988169.1"/>
    </source>
</evidence>
<evidence type="ECO:0000313" key="8">
    <source>
        <dbReference type="Proteomes" id="UP000515211"/>
    </source>
</evidence>
<evidence type="ECO:0000256" key="4">
    <source>
        <dbReference type="ARBA" id="ARBA00023163"/>
    </source>
</evidence>
<accession>A0A6P4C7Y1</accession>
<evidence type="ECO:0000313" key="9">
    <source>
        <dbReference type="RefSeq" id="XP_015947014.1"/>
    </source>
</evidence>
<dbReference type="SMART" id="SM01019">
    <property type="entry name" value="B3"/>
    <property type="match status" value="2"/>
</dbReference>
<dbReference type="Proteomes" id="UP000515211">
    <property type="component" value="Chromosome 10"/>
</dbReference>